<evidence type="ECO:0000313" key="4">
    <source>
        <dbReference type="EMBL" id="GES09813.1"/>
    </source>
</evidence>
<reference evidence="4 5" key="1">
    <citation type="submission" date="2019-10" db="EMBL/GenBank/DDBJ databases">
        <title>Whole genome shotgun sequence of Acrocarpospora macrocephala NBRC 16266.</title>
        <authorList>
            <person name="Ichikawa N."/>
            <person name="Kimura A."/>
            <person name="Kitahashi Y."/>
            <person name="Komaki H."/>
            <person name="Oguchi A."/>
        </authorList>
    </citation>
    <scope>NUCLEOTIDE SEQUENCE [LARGE SCALE GENOMIC DNA]</scope>
    <source>
        <strain evidence="4 5">NBRC 16266</strain>
    </source>
</reference>
<dbReference type="AlphaFoldDB" id="A0A5M3WT68"/>
<evidence type="ECO:0000313" key="5">
    <source>
        <dbReference type="Proteomes" id="UP000331127"/>
    </source>
</evidence>
<proteinExistence type="predicted"/>
<evidence type="ECO:0000259" key="3">
    <source>
        <dbReference type="Pfam" id="PF11796"/>
    </source>
</evidence>
<protein>
    <recommendedName>
        <fullName evidence="6">TIGR02679 family protein</fullName>
    </recommendedName>
</protein>
<name>A0A5M3WT68_9ACTN</name>
<dbReference type="EMBL" id="BLAE01000017">
    <property type="protein sequence ID" value="GES09813.1"/>
    <property type="molecule type" value="Genomic_DNA"/>
</dbReference>
<dbReference type="Pfam" id="PF09664">
    <property type="entry name" value="DUF2399"/>
    <property type="match status" value="1"/>
</dbReference>
<dbReference type="Pfam" id="PF11796">
    <property type="entry name" value="DUF3323"/>
    <property type="match status" value="2"/>
</dbReference>
<evidence type="ECO:0000259" key="2">
    <source>
        <dbReference type="Pfam" id="PF09664"/>
    </source>
</evidence>
<organism evidence="4 5">
    <name type="scientific">Acrocarpospora macrocephala</name>
    <dbReference type="NCBI Taxonomy" id="150177"/>
    <lineage>
        <taxon>Bacteria</taxon>
        <taxon>Bacillati</taxon>
        <taxon>Actinomycetota</taxon>
        <taxon>Actinomycetes</taxon>
        <taxon>Streptosporangiales</taxon>
        <taxon>Streptosporangiaceae</taxon>
        <taxon>Acrocarpospora</taxon>
    </lineage>
</organism>
<dbReference type="NCBIfam" id="TIGR02679">
    <property type="entry name" value="TIGR02679 family protein"/>
    <property type="match status" value="1"/>
</dbReference>
<keyword evidence="5" id="KW-1185">Reference proteome</keyword>
<feature type="domain" description="DUF2399" evidence="2">
    <location>
        <begin position="338"/>
        <end position="474"/>
    </location>
</feature>
<dbReference type="InterPro" id="IPR024465">
    <property type="entry name" value="DUF2399"/>
</dbReference>
<evidence type="ECO:0008006" key="6">
    <source>
        <dbReference type="Google" id="ProtNLM"/>
    </source>
</evidence>
<feature type="domain" description="Conserved hypothetical protein CHP02679 N terminus" evidence="3">
    <location>
        <begin position="230"/>
        <end position="304"/>
    </location>
</feature>
<feature type="region of interest" description="Disordered" evidence="1">
    <location>
        <begin position="163"/>
        <end position="235"/>
    </location>
</feature>
<accession>A0A5M3WT68</accession>
<evidence type="ECO:0000256" key="1">
    <source>
        <dbReference type="SAM" id="MobiDB-lite"/>
    </source>
</evidence>
<dbReference type="Proteomes" id="UP000331127">
    <property type="component" value="Unassembled WGS sequence"/>
</dbReference>
<feature type="domain" description="Conserved hypothetical protein CHP02679 N terminus" evidence="3">
    <location>
        <begin position="31"/>
        <end position="161"/>
    </location>
</feature>
<dbReference type="OrthoDB" id="8188786at2"/>
<feature type="compositionally biased region" description="Low complexity" evidence="1">
    <location>
        <begin position="174"/>
        <end position="190"/>
    </location>
</feature>
<comment type="caution">
    <text evidence="4">The sequence shown here is derived from an EMBL/GenBank/DDBJ whole genome shotgun (WGS) entry which is preliminary data.</text>
</comment>
<dbReference type="InterPro" id="IPR024466">
    <property type="entry name" value="CHP02679_N"/>
</dbReference>
<feature type="compositionally biased region" description="Polar residues" evidence="1">
    <location>
        <begin position="191"/>
        <end position="204"/>
    </location>
</feature>
<gene>
    <name evidence="4" type="ORF">Amac_034090</name>
</gene>
<sequence>MGHAGMDELRGEGWTRLLAAARRKLERGGDTGSIGLNDPSEAERRVIIGLTGKYRPESVKRLAVPLPQLDAALTARYGMGLRETLTRLSGPLQNRPAERTALNLERDHLLATAKSSSLTAEPWFTAWLDSLTSDGTLTRLIRRGDAHLLNWATSILDLLPNLDERPTSRTAENPPASRTTEAPTSPTATPGQTIPSTASQTATSNPPPGETIRSTGARTEGAPASSTVAPGQAVPLPVLSERATGDTKALAPGSPLALLVLRALASRAGLPTVPGSRAGQRELWESAGVIVDDLASQVLVLNLQTRSAGVVSGWLDEAARHGLPFRLTLQQQAVSPVIPAAAEIFVCENPAVLRTAAAELGSRAATLICTEGVPSMACHRLLDAAVAAGARLRWRADFDWTGLRIVGRAISRYGATPWRMSATDYTTALTQGESTPLTGPPAPDPWDRELATLMTSHGRAVMEERLIPFLLTDLKLPPV</sequence>
<dbReference type="InterPro" id="IPR013495">
    <property type="entry name" value="CHP02679"/>
</dbReference>